<feature type="signal peptide" evidence="1">
    <location>
        <begin position="1"/>
        <end position="19"/>
    </location>
</feature>
<evidence type="ECO:0000313" key="3">
    <source>
        <dbReference type="Proteomes" id="UP000588112"/>
    </source>
</evidence>
<name>A0A7W8Z8D4_9ACTN</name>
<proteinExistence type="predicted"/>
<protein>
    <submittedName>
        <fullName evidence="2">Uncharacterized protein</fullName>
    </submittedName>
</protein>
<organism evidence="2 3">
    <name type="scientific">Sphaerisporangium krabiense</name>
    <dbReference type="NCBI Taxonomy" id="763782"/>
    <lineage>
        <taxon>Bacteria</taxon>
        <taxon>Bacillati</taxon>
        <taxon>Actinomycetota</taxon>
        <taxon>Actinomycetes</taxon>
        <taxon>Streptosporangiales</taxon>
        <taxon>Streptosporangiaceae</taxon>
        <taxon>Sphaerisporangium</taxon>
    </lineage>
</organism>
<dbReference type="RefSeq" id="WP_184613802.1">
    <property type="nucleotide sequence ID" value="NZ_BOOS01000002.1"/>
</dbReference>
<comment type="caution">
    <text evidence="2">The sequence shown here is derived from an EMBL/GenBank/DDBJ whole genome shotgun (WGS) entry which is preliminary data.</text>
</comment>
<accession>A0A7W8Z8D4</accession>
<reference evidence="2 3" key="1">
    <citation type="submission" date="2020-08" db="EMBL/GenBank/DDBJ databases">
        <title>Sequencing the genomes of 1000 actinobacteria strains.</title>
        <authorList>
            <person name="Klenk H.-P."/>
        </authorList>
    </citation>
    <scope>NUCLEOTIDE SEQUENCE [LARGE SCALE GENOMIC DNA]</scope>
    <source>
        <strain evidence="2 3">DSM 45790</strain>
    </source>
</reference>
<sequence>MRRLRNVLLRILCVVSALAAGLTAAGTSAHAAVPDRWGFALVDVQNGVPNLSHQAGSWAAGPTVTVTPGAVGQVYVKFPQIGIPSAGVVHVTAITQTGQWCQVQKYTASGPDEIVAVRCYKYGGTPQFTPFSIVFSQSTGLLPAPKSFGYLFWTGAAIGTQYNSSGGVNTVTPLGTGVWRVRLPGLGSAGQAGGFQATAVNPDNPARCKVSDWTPLAAEQVIVVRCHNAANVPFDSGWTLTYQRERAITGAAVPPKNFAYVFDTTPANPGPYTPVPPAITYNSQGSFNEIRSAGTGLRLVTFHKVGVLQDDVQATAYGPGPEYCNLLAVWATSGNEALVRDVACYNGVTNVAQQSFVTYVSAF</sequence>
<keyword evidence="1" id="KW-0732">Signal</keyword>
<dbReference type="AlphaFoldDB" id="A0A7W8Z8D4"/>
<dbReference type="Proteomes" id="UP000588112">
    <property type="component" value="Unassembled WGS sequence"/>
</dbReference>
<evidence type="ECO:0000313" key="2">
    <source>
        <dbReference type="EMBL" id="MBB5628993.1"/>
    </source>
</evidence>
<dbReference type="EMBL" id="JACHBR010000001">
    <property type="protein sequence ID" value="MBB5628993.1"/>
    <property type="molecule type" value="Genomic_DNA"/>
</dbReference>
<keyword evidence="3" id="KW-1185">Reference proteome</keyword>
<feature type="chain" id="PRO_5038799714" evidence="1">
    <location>
        <begin position="20"/>
        <end position="363"/>
    </location>
</feature>
<evidence type="ECO:0000256" key="1">
    <source>
        <dbReference type="SAM" id="SignalP"/>
    </source>
</evidence>
<gene>
    <name evidence="2" type="ORF">BJ981_004692</name>
</gene>